<sequence length="343" mass="37424">MFSDTQFFRRTVFVSGMTIATALVLALIWNASEVFLVLFASILVAVLVRSPINWIVRHTRLSPTMALALSVLTLGAVLGTLVYIFAVPMAEQLGQLMSQLPRAMARLRESLREYQWARPLLLEMSHAKLDMRTLGQARGLISSTASALIGLLIVIFIGVYLAAQPRLYQRGFMHLMPKHMRPRAAEVLDEIGSVLRWWLLGRLIVMLLVGFAAGVGLWWLNIPLAATLGVLSGLLEFIPYLGPILSAVSPLLIAFNVGPDDAFYVLMLYIAIQTAEGYLISPLIEQRTVSLPPALVIFATVLLAALAGPLGAVLASPLTAAGIVAVRLLYVEDVVEQVEKLNA</sequence>
<evidence type="ECO:0008006" key="9">
    <source>
        <dbReference type="Google" id="ProtNLM"/>
    </source>
</evidence>
<proteinExistence type="inferred from homology"/>
<organism evidence="7 8">
    <name type="scientific">Noviherbaspirillum autotrophicum</name>
    <dbReference type="NCBI Taxonomy" id="709839"/>
    <lineage>
        <taxon>Bacteria</taxon>
        <taxon>Pseudomonadati</taxon>
        <taxon>Pseudomonadota</taxon>
        <taxon>Betaproteobacteria</taxon>
        <taxon>Burkholderiales</taxon>
        <taxon>Oxalobacteraceae</taxon>
        <taxon>Noviherbaspirillum</taxon>
    </lineage>
</organism>
<gene>
    <name evidence="7" type="ORF">TSA66_11925</name>
</gene>
<name>A0A0C2C044_9BURK</name>
<keyword evidence="5 6" id="KW-0472">Membrane</keyword>
<reference evidence="7 8" key="1">
    <citation type="submission" date="2014-12" db="EMBL/GenBank/DDBJ databases">
        <title>Denitrispirillum autotrophicum gen. nov., sp. nov., Denitrifying, Facultatively Autotrophic Bacteria Isolated from Rice Paddy Soil.</title>
        <authorList>
            <person name="Ishii S."/>
            <person name="Ashida N."/>
            <person name="Ohno H."/>
            <person name="Otsuka S."/>
            <person name="Yokota A."/>
            <person name="Senoo K."/>
        </authorList>
    </citation>
    <scope>NUCLEOTIDE SEQUENCE [LARGE SCALE GENOMIC DNA]</scope>
    <source>
        <strain evidence="7 8">TSA66</strain>
    </source>
</reference>
<evidence type="ECO:0000256" key="6">
    <source>
        <dbReference type="SAM" id="Phobius"/>
    </source>
</evidence>
<dbReference type="EMBL" id="JWJG01000028">
    <property type="protein sequence ID" value="KIF83676.1"/>
    <property type="molecule type" value="Genomic_DNA"/>
</dbReference>
<feature type="transmembrane region" description="Helical" evidence="6">
    <location>
        <begin position="262"/>
        <end position="281"/>
    </location>
</feature>
<feature type="transmembrane region" description="Helical" evidence="6">
    <location>
        <begin position="12"/>
        <end position="29"/>
    </location>
</feature>
<feature type="transmembrane region" description="Helical" evidence="6">
    <location>
        <begin position="237"/>
        <end position="255"/>
    </location>
</feature>
<feature type="transmembrane region" description="Helical" evidence="6">
    <location>
        <begin position="64"/>
        <end position="86"/>
    </location>
</feature>
<dbReference type="PANTHER" id="PTHR21716:SF62">
    <property type="entry name" value="TRANSPORT PROTEIN YDBI-RELATED"/>
    <property type="match status" value="1"/>
</dbReference>
<evidence type="ECO:0000256" key="1">
    <source>
        <dbReference type="ARBA" id="ARBA00004141"/>
    </source>
</evidence>
<comment type="similarity">
    <text evidence="2">Belongs to the autoinducer-2 exporter (AI-2E) (TC 2.A.86) family.</text>
</comment>
<keyword evidence="4 6" id="KW-1133">Transmembrane helix</keyword>
<evidence type="ECO:0000256" key="5">
    <source>
        <dbReference type="ARBA" id="ARBA00023136"/>
    </source>
</evidence>
<comment type="caution">
    <text evidence="7">The sequence shown here is derived from an EMBL/GenBank/DDBJ whole genome shotgun (WGS) entry which is preliminary data.</text>
</comment>
<feature type="transmembrane region" description="Helical" evidence="6">
    <location>
        <begin position="203"/>
        <end position="231"/>
    </location>
</feature>
<accession>A0A0C2C044</accession>
<keyword evidence="3 6" id="KW-0812">Transmembrane</keyword>
<dbReference type="InterPro" id="IPR002549">
    <property type="entry name" value="AI-2E-like"/>
</dbReference>
<evidence type="ECO:0000256" key="3">
    <source>
        <dbReference type="ARBA" id="ARBA00022692"/>
    </source>
</evidence>
<comment type="subcellular location">
    <subcellularLocation>
        <location evidence="1">Membrane</location>
        <topology evidence="1">Multi-pass membrane protein</topology>
    </subcellularLocation>
</comment>
<protein>
    <recommendedName>
        <fullName evidence="9">Permease</fullName>
    </recommendedName>
</protein>
<dbReference type="Proteomes" id="UP000031572">
    <property type="component" value="Unassembled WGS sequence"/>
</dbReference>
<dbReference type="AlphaFoldDB" id="A0A0C2C044"/>
<feature type="transmembrane region" description="Helical" evidence="6">
    <location>
        <begin position="140"/>
        <end position="163"/>
    </location>
</feature>
<evidence type="ECO:0000313" key="7">
    <source>
        <dbReference type="EMBL" id="KIF83676.1"/>
    </source>
</evidence>
<evidence type="ECO:0000313" key="8">
    <source>
        <dbReference type="Proteomes" id="UP000031572"/>
    </source>
</evidence>
<evidence type="ECO:0000256" key="4">
    <source>
        <dbReference type="ARBA" id="ARBA00022989"/>
    </source>
</evidence>
<feature type="transmembrane region" description="Helical" evidence="6">
    <location>
        <begin position="293"/>
        <end position="315"/>
    </location>
</feature>
<feature type="transmembrane region" description="Helical" evidence="6">
    <location>
        <begin position="35"/>
        <end position="52"/>
    </location>
</feature>
<dbReference type="PANTHER" id="PTHR21716">
    <property type="entry name" value="TRANSMEMBRANE PROTEIN"/>
    <property type="match status" value="1"/>
</dbReference>
<dbReference type="Pfam" id="PF01594">
    <property type="entry name" value="AI-2E_transport"/>
    <property type="match status" value="1"/>
</dbReference>
<dbReference type="GO" id="GO:0016020">
    <property type="term" value="C:membrane"/>
    <property type="evidence" value="ECO:0007669"/>
    <property type="project" value="UniProtKB-SubCell"/>
</dbReference>
<keyword evidence="8" id="KW-1185">Reference proteome</keyword>
<dbReference type="STRING" id="709839.TSA66_11925"/>
<evidence type="ECO:0000256" key="2">
    <source>
        <dbReference type="ARBA" id="ARBA00009773"/>
    </source>
</evidence>
<dbReference type="GO" id="GO:0055085">
    <property type="term" value="P:transmembrane transport"/>
    <property type="evidence" value="ECO:0007669"/>
    <property type="project" value="TreeGrafter"/>
</dbReference>